<feature type="signal peptide" evidence="1">
    <location>
        <begin position="1"/>
        <end position="20"/>
    </location>
</feature>
<dbReference type="Proteomes" id="UP001242368">
    <property type="component" value="Unassembled WGS sequence"/>
</dbReference>
<gene>
    <name evidence="2" type="ORF">QW060_08685</name>
</gene>
<comment type="caution">
    <text evidence="2">The sequence shown here is derived from an EMBL/GenBank/DDBJ whole genome shotgun (WGS) entry which is preliminary data.</text>
</comment>
<feature type="chain" id="PRO_5046509371" evidence="1">
    <location>
        <begin position="21"/>
        <end position="99"/>
    </location>
</feature>
<reference evidence="3" key="1">
    <citation type="journal article" date="2019" name="Int. J. Syst. Evol. Microbiol.">
        <title>The Global Catalogue of Microorganisms (GCM) 10K type strain sequencing project: providing services to taxonomists for standard genome sequencing and annotation.</title>
        <authorList>
            <consortium name="The Broad Institute Genomics Platform"/>
            <consortium name="The Broad Institute Genome Sequencing Center for Infectious Disease"/>
            <person name="Wu L."/>
            <person name="Ma J."/>
        </authorList>
    </citation>
    <scope>NUCLEOTIDE SEQUENCE [LARGE SCALE GENOMIC DNA]</scope>
    <source>
        <strain evidence="3">CECT 7184</strain>
    </source>
</reference>
<name>A0ABT8CRR6_9FLAO</name>
<evidence type="ECO:0000313" key="2">
    <source>
        <dbReference type="EMBL" id="MDN3707209.1"/>
    </source>
</evidence>
<keyword evidence="3" id="KW-1185">Reference proteome</keyword>
<keyword evidence="1" id="KW-0732">Signal</keyword>
<sequence>MKKVFLTLALSLGTFVSAFAGGPIGSGPIACGGNVSVRHFKVVNGVNQYYGDYYYFNTLEDAFSYILFMYPTLEYPETRNEGANIVCTIETNVPGPVGP</sequence>
<evidence type="ECO:0000313" key="3">
    <source>
        <dbReference type="Proteomes" id="UP001242368"/>
    </source>
</evidence>
<proteinExistence type="predicted"/>
<dbReference type="EMBL" id="JAUFQU010000001">
    <property type="protein sequence ID" value="MDN3707209.1"/>
    <property type="molecule type" value="Genomic_DNA"/>
</dbReference>
<accession>A0ABT8CRR6</accession>
<evidence type="ECO:0000256" key="1">
    <source>
        <dbReference type="SAM" id="SignalP"/>
    </source>
</evidence>
<dbReference type="RefSeq" id="WP_290363235.1">
    <property type="nucleotide sequence ID" value="NZ_JAUFQU010000001.1"/>
</dbReference>
<organism evidence="2 3">
    <name type="scientific">Paenimyroides ceti</name>
    <dbReference type="NCBI Taxonomy" id="395087"/>
    <lineage>
        <taxon>Bacteria</taxon>
        <taxon>Pseudomonadati</taxon>
        <taxon>Bacteroidota</taxon>
        <taxon>Flavobacteriia</taxon>
        <taxon>Flavobacteriales</taxon>
        <taxon>Flavobacteriaceae</taxon>
        <taxon>Paenimyroides</taxon>
    </lineage>
</organism>
<protein>
    <submittedName>
        <fullName evidence="2">Uncharacterized protein</fullName>
    </submittedName>
</protein>